<dbReference type="EMBL" id="CP017803">
    <property type="protein sequence ID" value="ATZ59033.1"/>
    <property type="molecule type" value="Genomic_DNA"/>
</dbReference>
<dbReference type="AlphaFoldDB" id="A0A2H4U4J0"/>
<dbReference type="Proteomes" id="UP000232133">
    <property type="component" value="Chromosome"/>
</dbReference>
<accession>A0A2H4U4J0</accession>
<keyword evidence="1" id="KW-0472">Membrane</keyword>
<evidence type="ECO:0000256" key="1">
    <source>
        <dbReference type="SAM" id="Phobius"/>
    </source>
</evidence>
<evidence type="ECO:0000313" key="3">
    <source>
        <dbReference type="Proteomes" id="UP000232133"/>
    </source>
</evidence>
<protein>
    <submittedName>
        <fullName evidence="2">Uncharacterized protein</fullName>
    </submittedName>
</protein>
<feature type="transmembrane region" description="Helical" evidence="1">
    <location>
        <begin position="28"/>
        <end position="53"/>
    </location>
</feature>
<organism evidence="2 3">
    <name type="scientific">Methanobrevibacter smithii</name>
    <dbReference type="NCBI Taxonomy" id="2173"/>
    <lineage>
        <taxon>Archaea</taxon>
        <taxon>Methanobacteriati</taxon>
        <taxon>Methanobacteriota</taxon>
        <taxon>Methanomada group</taxon>
        <taxon>Methanobacteria</taxon>
        <taxon>Methanobacteriales</taxon>
        <taxon>Methanobacteriaceae</taxon>
        <taxon>Methanobrevibacter</taxon>
    </lineage>
</organism>
<keyword evidence="1" id="KW-1133">Transmembrane helix</keyword>
<dbReference type="GeneID" id="78817299"/>
<evidence type="ECO:0000313" key="2">
    <source>
        <dbReference type="EMBL" id="ATZ59033.1"/>
    </source>
</evidence>
<reference evidence="2 3" key="1">
    <citation type="submission" date="2016-10" db="EMBL/GenBank/DDBJ databases">
        <authorList>
            <person name="Varghese N."/>
        </authorList>
    </citation>
    <scope>NUCLEOTIDE SEQUENCE [LARGE SCALE GENOMIC DNA]</scope>
    <source>
        <strain evidence="2 3">KB11</strain>
    </source>
</reference>
<sequence length="59" mass="6631">MLKNSDTTIKADLRKKSSIMDEIEYSNYNIQACMVILVIMMVLLLSIISVVTAQNPNLV</sequence>
<name>A0A2H4U4J0_METSM</name>
<keyword evidence="1" id="KW-0812">Transmembrane</keyword>
<proteinExistence type="predicted"/>
<gene>
    <name evidence="2" type="ORF">BK798_00700</name>
</gene>
<dbReference type="RefSeq" id="WP_004032430.1">
    <property type="nucleotide sequence ID" value="NZ_AP025586.1"/>
</dbReference>